<dbReference type="Gene3D" id="3.40.50.20">
    <property type="match status" value="1"/>
</dbReference>
<dbReference type="EMBL" id="JBHSWJ010000002">
    <property type="protein sequence ID" value="MFC6712670.1"/>
    <property type="molecule type" value="Genomic_DNA"/>
</dbReference>
<dbReference type="SUPFAM" id="SSF56059">
    <property type="entry name" value="Glutathione synthetase ATP-binding domain-like"/>
    <property type="match status" value="1"/>
</dbReference>
<reference evidence="6" key="1">
    <citation type="journal article" date="2019" name="Int. J. Syst. Evol. Microbiol.">
        <title>The Global Catalogue of Microorganisms (GCM) 10K type strain sequencing project: providing services to taxonomists for standard genome sequencing and annotation.</title>
        <authorList>
            <consortium name="The Broad Institute Genomics Platform"/>
            <consortium name="The Broad Institute Genome Sequencing Center for Infectious Disease"/>
            <person name="Wu L."/>
            <person name="Ma J."/>
        </authorList>
    </citation>
    <scope>NUCLEOTIDE SEQUENCE [LARGE SCALE GENOMIC DNA]</scope>
    <source>
        <strain evidence="6">NBRC 106593</strain>
    </source>
</reference>
<keyword evidence="2" id="KW-0436">Ligase</keyword>
<comment type="similarity">
    <text evidence="1">Belongs to the D-alanine--D-alanine ligase family.</text>
</comment>
<comment type="caution">
    <text evidence="5">The sequence shown here is derived from an EMBL/GenBank/DDBJ whole genome shotgun (WGS) entry which is preliminary data.</text>
</comment>
<evidence type="ECO:0000256" key="1">
    <source>
        <dbReference type="ARBA" id="ARBA00010871"/>
    </source>
</evidence>
<dbReference type="InterPro" id="IPR013815">
    <property type="entry name" value="ATP_grasp_subdomain_1"/>
</dbReference>
<keyword evidence="6" id="KW-1185">Reference proteome</keyword>
<dbReference type="Proteomes" id="UP001596356">
    <property type="component" value="Unassembled WGS sequence"/>
</dbReference>
<name>A0ABW2APH8_9MICO</name>
<evidence type="ECO:0000259" key="4">
    <source>
        <dbReference type="PROSITE" id="PS50975"/>
    </source>
</evidence>
<dbReference type="PANTHER" id="PTHR23132">
    <property type="entry name" value="D-ALANINE--D-ALANINE LIGASE"/>
    <property type="match status" value="1"/>
</dbReference>
<feature type="domain" description="ATP-grasp" evidence="4">
    <location>
        <begin position="126"/>
        <end position="336"/>
    </location>
</feature>
<protein>
    <recommendedName>
        <fullName evidence="4">ATP-grasp domain-containing protein</fullName>
    </recommendedName>
</protein>
<evidence type="ECO:0000313" key="6">
    <source>
        <dbReference type="Proteomes" id="UP001596356"/>
    </source>
</evidence>
<gene>
    <name evidence="5" type="ORF">ACFQBT_01915</name>
</gene>
<dbReference type="Gene3D" id="3.30.470.20">
    <property type="entry name" value="ATP-grasp fold, B domain"/>
    <property type="match status" value="1"/>
</dbReference>
<dbReference type="Gene3D" id="3.30.1490.20">
    <property type="entry name" value="ATP-grasp fold, A domain"/>
    <property type="match status" value="1"/>
</dbReference>
<accession>A0ABW2APH8</accession>
<dbReference type="InterPro" id="IPR011095">
    <property type="entry name" value="Dala_Dala_lig_C"/>
</dbReference>
<keyword evidence="3" id="KW-0547">Nucleotide-binding</keyword>
<dbReference type="PANTHER" id="PTHR23132:SF23">
    <property type="entry name" value="D-ALANINE--D-ALANINE LIGASE B"/>
    <property type="match status" value="1"/>
</dbReference>
<evidence type="ECO:0000313" key="5">
    <source>
        <dbReference type="EMBL" id="MFC6712670.1"/>
    </source>
</evidence>
<keyword evidence="3" id="KW-0067">ATP-binding</keyword>
<dbReference type="RefSeq" id="WP_377820141.1">
    <property type="nucleotide sequence ID" value="NZ_JBHSWJ010000002.1"/>
</dbReference>
<dbReference type="Pfam" id="PF07478">
    <property type="entry name" value="Dala_Dala_lig_C"/>
    <property type="match status" value="1"/>
</dbReference>
<organism evidence="5 6">
    <name type="scientific">Branchiibius cervicis</name>
    <dbReference type="NCBI Taxonomy" id="908252"/>
    <lineage>
        <taxon>Bacteria</taxon>
        <taxon>Bacillati</taxon>
        <taxon>Actinomycetota</taxon>
        <taxon>Actinomycetes</taxon>
        <taxon>Micrococcales</taxon>
        <taxon>Dermacoccaceae</taxon>
        <taxon>Branchiibius</taxon>
    </lineage>
</organism>
<evidence type="ECO:0000256" key="3">
    <source>
        <dbReference type="PROSITE-ProRule" id="PRU00409"/>
    </source>
</evidence>
<evidence type="ECO:0000256" key="2">
    <source>
        <dbReference type="ARBA" id="ARBA00022598"/>
    </source>
</evidence>
<dbReference type="InterPro" id="IPR011761">
    <property type="entry name" value="ATP-grasp"/>
</dbReference>
<dbReference type="PROSITE" id="PS50975">
    <property type="entry name" value="ATP_GRASP"/>
    <property type="match status" value="1"/>
</dbReference>
<proteinExistence type="inferred from homology"/>
<sequence length="341" mass="36765">MRRVLHLTGSPTDEEFADLSRLYAADCLRAVADPGRYEMLIADVQPDGSWRFPASLEAAELSGARSLPITDALVRISQWRPDVIVPQLFCPAGMTDYRSIPPLLGLPMIGNPAAVMALGADKPAARAVVAEAGVSVPDGFVVRRDKTLAAHDRWPVVVKPASSDNSWGLSLVTSASGLPAALERAWQWGDAALVEDFVPLGREVRCGIIERDGELVGLPLEEYAVDARTAPIRTAEDKLRRGGDGELELVAKQADRAWIVDPHDPVVGPVHDAARRAYRALGCRQYGLFDFRIDPAGRPWFLEAGLYCSFAPSSVIVTMARAAGISVRDLFGECISGAIDA</sequence>